<dbReference type="InterPro" id="IPR039422">
    <property type="entry name" value="MarR/SlyA-like"/>
</dbReference>
<keyword evidence="3" id="KW-1185">Reference proteome</keyword>
<dbReference type="GO" id="GO:0006950">
    <property type="term" value="P:response to stress"/>
    <property type="evidence" value="ECO:0007669"/>
    <property type="project" value="TreeGrafter"/>
</dbReference>
<dbReference type="EMBL" id="BJMN01000006">
    <property type="protein sequence ID" value="GEB55353.1"/>
    <property type="molecule type" value="Genomic_DNA"/>
</dbReference>
<evidence type="ECO:0000259" key="1">
    <source>
        <dbReference type="PROSITE" id="PS50995"/>
    </source>
</evidence>
<dbReference type="RefSeq" id="WP_055640332.1">
    <property type="nucleotide sequence ID" value="NZ_BJMN01000006.1"/>
</dbReference>
<dbReference type="GO" id="GO:0003700">
    <property type="term" value="F:DNA-binding transcription factor activity"/>
    <property type="evidence" value="ECO:0007669"/>
    <property type="project" value="InterPro"/>
</dbReference>
<dbReference type="PRINTS" id="PR00598">
    <property type="entry name" value="HTHMARR"/>
</dbReference>
<dbReference type="Proteomes" id="UP000315226">
    <property type="component" value="Unassembled WGS sequence"/>
</dbReference>
<comment type="caution">
    <text evidence="2">The sequence shown here is derived from an EMBL/GenBank/DDBJ whole genome shotgun (WGS) entry which is preliminary data.</text>
</comment>
<dbReference type="InterPro" id="IPR036388">
    <property type="entry name" value="WH-like_DNA-bd_sf"/>
</dbReference>
<organism evidence="2 3">
    <name type="scientific">Streptomyces gardneri</name>
    <dbReference type="NCBI Taxonomy" id="66892"/>
    <lineage>
        <taxon>Bacteria</taxon>
        <taxon>Bacillati</taxon>
        <taxon>Actinomycetota</taxon>
        <taxon>Actinomycetes</taxon>
        <taxon>Kitasatosporales</taxon>
        <taxon>Streptomycetaceae</taxon>
        <taxon>Streptomyces</taxon>
    </lineage>
</organism>
<feature type="domain" description="HTH marR-type" evidence="1">
    <location>
        <begin position="9"/>
        <end position="145"/>
    </location>
</feature>
<dbReference type="PANTHER" id="PTHR33164">
    <property type="entry name" value="TRANSCRIPTIONAL REGULATOR, MARR FAMILY"/>
    <property type="match status" value="1"/>
</dbReference>
<dbReference type="PROSITE" id="PS50995">
    <property type="entry name" value="HTH_MARR_2"/>
    <property type="match status" value="1"/>
</dbReference>
<dbReference type="GeneID" id="95693540"/>
<evidence type="ECO:0000313" key="2">
    <source>
        <dbReference type="EMBL" id="GEB55353.1"/>
    </source>
</evidence>
<evidence type="ECO:0000313" key="3">
    <source>
        <dbReference type="Proteomes" id="UP000315226"/>
    </source>
</evidence>
<dbReference type="OrthoDB" id="3526267at2"/>
<dbReference type="InterPro" id="IPR000835">
    <property type="entry name" value="HTH_MarR-typ"/>
</dbReference>
<name>A0A4Y3RFA4_9ACTN</name>
<sequence length="153" mass="17214">MVMREGEYRVEAWRALLLAHNAAVRAIESDVQRNGRIPLTWYDVLLELRGAGEQGLRMQEVAERVVLSRTRVSRLVDEMARSGLVTKEPDPTDKRVTWAVITDEGRSALRATAPAYMRGIREHFGRYLTDEEAAVITTALLRVAHSGDDIQLG</sequence>
<protein>
    <submittedName>
        <fullName evidence="2">MarR family transcriptional regulator</fullName>
    </submittedName>
</protein>
<dbReference type="PANTHER" id="PTHR33164:SF43">
    <property type="entry name" value="HTH-TYPE TRANSCRIPTIONAL REPRESSOR YETL"/>
    <property type="match status" value="1"/>
</dbReference>
<dbReference type="SUPFAM" id="SSF46785">
    <property type="entry name" value="Winged helix' DNA-binding domain"/>
    <property type="match status" value="1"/>
</dbReference>
<proteinExistence type="predicted"/>
<dbReference type="Pfam" id="PF12802">
    <property type="entry name" value="MarR_2"/>
    <property type="match status" value="1"/>
</dbReference>
<accession>A0A4Y3RFA4</accession>
<dbReference type="AlphaFoldDB" id="A0A4Y3RFA4"/>
<gene>
    <name evidence="2" type="ORF">SGA01_09580</name>
</gene>
<dbReference type="Gene3D" id="1.10.10.10">
    <property type="entry name" value="Winged helix-like DNA-binding domain superfamily/Winged helix DNA-binding domain"/>
    <property type="match status" value="1"/>
</dbReference>
<reference evidence="2 3" key="1">
    <citation type="submission" date="2019-06" db="EMBL/GenBank/DDBJ databases">
        <title>Whole genome shotgun sequence of Streptomyces gardneri NBRC 12865.</title>
        <authorList>
            <person name="Hosoyama A."/>
            <person name="Uohara A."/>
            <person name="Ohji S."/>
            <person name="Ichikawa N."/>
        </authorList>
    </citation>
    <scope>NUCLEOTIDE SEQUENCE [LARGE SCALE GENOMIC DNA]</scope>
    <source>
        <strain evidence="2 3">NBRC 12865</strain>
    </source>
</reference>
<dbReference type="InterPro" id="IPR036390">
    <property type="entry name" value="WH_DNA-bd_sf"/>
</dbReference>
<dbReference type="SMART" id="SM00347">
    <property type="entry name" value="HTH_MARR"/>
    <property type="match status" value="1"/>
</dbReference>